<dbReference type="GeneID" id="115643800"/>
<evidence type="ECO:0000256" key="2">
    <source>
        <dbReference type="ARBA" id="ARBA00004893"/>
    </source>
</evidence>
<dbReference type="SUPFAM" id="SSF51690">
    <property type="entry name" value="Nicotinate/Quinolinate PRTase C-terminal domain-like"/>
    <property type="match status" value="1"/>
</dbReference>
<dbReference type="InterPro" id="IPR037128">
    <property type="entry name" value="Quinolinate_PRibosylTase_N_sf"/>
</dbReference>
<keyword evidence="8" id="KW-0328">Glycosyltransferase</keyword>
<evidence type="ECO:0000256" key="13">
    <source>
        <dbReference type="SAM" id="MobiDB-lite"/>
    </source>
</evidence>
<dbReference type="Pfam" id="PF01729">
    <property type="entry name" value="QRPTase_C"/>
    <property type="match status" value="1"/>
</dbReference>
<dbReference type="Ensembl" id="ENSGEVT00005025419.1">
    <property type="protein sequence ID" value="ENSGEVP00005024177.1"/>
    <property type="gene ID" value="ENSGEVG00005017165.1"/>
</dbReference>
<comment type="function">
    <text evidence="1">Involved in the catabolism of quinolinic acid (QA).</text>
</comment>
<evidence type="ECO:0000256" key="1">
    <source>
        <dbReference type="ARBA" id="ARBA00003237"/>
    </source>
</evidence>
<dbReference type="InterPro" id="IPR036068">
    <property type="entry name" value="Nicotinate_pribotase-like_C"/>
</dbReference>
<evidence type="ECO:0000313" key="17">
    <source>
        <dbReference type="Ensembl" id="ENSGEVP00005024177.1"/>
    </source>
</evidence>
<dbReference type="FunFam" id="1.10.340.70:FF:000001">
    <property type="entry name" value="Retrovirus-related Pol polyprotein from transposon gypsy-like Protein"/>
    <property type="match status" value="1"/>
</dbReference>
<evidence type="ECO:0000259" key="14">
    <source>
        <dbReference type="Pfam" id="PF01729"/>
    </source>
</evidence>
<dbReference type="Proteomes" id="UP000694390">
    <property type="component" value="Unassembled WGS sequence"/>
</dbReference>
<dbReference type="NCBIfam" id="TIGR00078">
    <property type="entry name" value="nadC"/>
    <property type="match status" value="1"/>
</dbReference>
<reference evidence="17" key="2">
    <citation type="submission" date="2025-09" db="UniProtKB">
        <authorList>
            <consortium name="Ensembl"/>
        </authorList>
    </citation>
    <scope>IDENTIFICATION</scope>
</reference>
<comment type="similarity">
    <text evidence="3">Belongs to the NadC/ModD family.</text>
</comment>
<organism evidence="17 18">
    <name type="scientific">Gopherus evgoodei</name>
    <name type="common">Goodes thornscrub tortoise</name>
    <dbReference type="NCBI Taxonomy" id="1825980"/>
    <lineage>
        <taxon>Eukaryota</taxon>
        <taxon>Metazoa</taxon>
        <taxon>Chordata</taxon>
        <taxon>Craniata</taxon>
        <taxon>Vertebrata</taxon>
        <taxon>Euteleostomi</taxon>
        <taxon>Archelosauria</taxon>
        <taxon>Testudinata</taxon>
        <taxon>Testudines</taxon>
        <taxon>Cryptodira</taxon>
        <taxon>Durocryptodira</taxon>
        <taxon>Testudinoidea</taxon>
        <taxon>Testudinidae</taxon>
        <taxon>Gopherus</taxon>
    </lineage>
</organism>
<dbReference type="InterPro" id="IPR041588">
    <property type="entry name" value="Integrase_H2C2"/>
</dbReference>
<dbReference type="InterPro" id="IPR022412">
    <property type="entry name" value="Quinolinate_PRibosylTrfase_N"/>
</dbReference>
<dbReference type="UniPathway" id="UPA00253">
    <property type="reaction ID" value="UER00331"/>
</dbReference>
<dbReference type="GeneTree" id="ENSGT00390000002761"/>
<dbReference type="Gene3D" id="3.20.20.70">
    <property type="entry name" value="Aldolase class I"/>
    <property type="match status" value="1"/>
</dbReference>
<dbReference type="Pfam" id="PF02749">
    <property type="entry name" value="QRPTase_N"/>
    <property type="match status" value="1"/>
</dbReference>
<protein>
    <recommendedName>
        <fullName evidence="11">Gypsy retrotransposon integrase-like protein 1</fullName>
        <ecNumber evidence="5">2.4.2.19</ecNumber>
    </recommendedName>
    <alternativeName>
        <fullName evidence="6">Nicotinate-nucleotide pyrophosphorylase [carboxylating]</fullName>
    </alternativeName>
    <alternativeName>
        <fullName evidence="10">Quinolinate phosphoribosyltransferase [decarboxylating]</fullName>
    </alternativeName>
</protein>
<dbReference type="RefSeq" id="XP_030403665.1">
    <property type="nucleotide sequence ID" value="XM_030547805.1"/>
</dbReference>
<evidence type="ECO:0000259" key="15">
    <source>
        <dbReference type="Pfam" id="PF02749"/>
    </source>
</evidence>
<evidence type="ECO:0000256" key="3">
    <source>
        <dbReference type="ARBA" id="ARBA00009400"/>
    </source>
</evidence>
<dbReference type="PANTHER" id="PTHR32179:SF3">
    <property type="entry name" value="NICOTINATE-NUCLEOTIDE PYROPHOSPHORYLASE [CARBOXYLATING]"/>
    <property type="match status" value="1"/>
</dbReference>
<dbReference type="GO" id="GO:0009435">
    <property type="term" value="P:NAD+ biosynthetic process"/>
    <property type="evidence" value="ECO:0007669"/>
    <property type="project" value="UniProtKB-UniPathway"/>
</dbReference>
<dbReference type="AlphaFoldDB" id="A0A8C4YF13"/>
<evidence type="ECO:0000256" key="7">
    <source>
        <dbReference type="ARBA" id="ARBA00022642"/>
    </source>
</evidence>
<dbReference type="Gene3D" id="1.10.340.70">
    <property type="match status" value="1"/>
</dbReference>
<feature type="domain" description="Integrase zinc-binding" evidence="16">
    <location>
        <begin position="113"/>
        <end position="166"/>
    </location>
</feature>
<sequence>MFVMPVISVTLRCVRYMGCFISESSAFLKTDFAKKAGQGQTLLVIDSSMAGKSFEEKIAWVLALKRRNKYPEGMNKAGRLNLRRFAANFSLEDGTLFRTGKGRKVIVVHTRNRALELFEQHHGGPWGGHQGIFKTRTALTTRYYWPGMTKDIVQWVEQCVKCQKGRKAVTLHTPVESKTDTPVESKTDTPVQSKETDAMTSRLDLSHLLPPPRLRQLVQDWLQEDAPAFDPAGCAVGEGPECAVLLCKSPGVLAGCPFFDAIFTELGCTVEWFQPEGAWLEPVARVAEVRGKARHLLLGERTALNCLGRCSGVATAAGRACRLAREASWHGQVAGTRKTTPGFRLAEKYALLVGGASGHRYDLGSLIMLKDNHVWAAGGIAQAIQEAQRVAGFHLKLEVECRSLEEALEAAEAGSDIIMLDNFSPEDLHPAASALKATHPRVIVEASGGISEENISQFFGPCIDILSLGCLTQSSQAVDFSLKICRETPVQRDFAF</sequence>
<feature type="compositionally biased region" description="Basic and acidic residues" evidence="13">
    <location>
        <begin position="175"/>
        <end position="187"/>
    </location>
</feature>
<evidence type="ECO:0000256" key="8">
    <source>
        <dbReference type="ARBA" id="ARBA00022676"/>
    </source>
</evidence>
<keyword evidence="7" id="KW-0662">Pyridine nucleotide biosynthesis</keyword>
<dbReference type="PANTHER" id="PTHR32179">
    <property type="entry name" value="NICOTINATE-NUCLEOTIDE PYROPHOSPHORYLASE [CARBOXYLATING]"/>
    <property type="match status" value="1"/>
</dbReference>
<dbReference type="GO" id="GO:0005737">
    <property type="term" value="C:cytoplasm"/>
    <property type="evidence" value="ECO:0007669"/>
    <property type="project" value="TreeGrafter"/>
</dbReference>
<dbReference type="InterPro" id="IPR013785">
    <property type="entry name" value="Aldolase_TIM"/>
</dbReference>
<proteinExistence type="inferred from homology"/>
<keyword evidence="18" id="KW-1185">Reference proteome</keyword>
<comment type="catalytic activity">
    <reaction evidence="12">
        <text>nicotinate beta-D-ribonucleotide + CO2 + diphosphate = quinolinate + 5-phospho-alpha-D-ribose 1-diphosphate + 2 H(+)</text>
        <dbReference type="Rhea" id="RHEA:12733"/>
        <dbReference type="ChEBI" id="CHEBI:15378"/>
        <dbReference type="ChEBI" id="CHEBI:16526"/>
        <dbReference type="ChEBI" id="CHEBI:29959"/>
        <dbReference type="ChEBI" id="CHEBI:33019"/>
        <dbReference type="ChEBI" id="CHEBI:57502"/>
        <dbReference type="ChEBI" id="CHEBI:58017"/>
        <dbReference type="EC" id="2.4.2.19"/>
    </reaction>
</comment>
<dbReference type="FunFam" id="3.20.20.70:FF:000090">
    <property type="entry name" value="Nicotinate-nucleotide pyrophosphorylase [carboxylating]"/>
    <property type="match status" value="1"/>
</dbReference>
<comment type="subunit">
    <text evidence="4">Hexamer formed by 3 homodimers.</text>
</comment>
<dbReference type="InterPro" id="IPR004393">
    <property type="entry name" value="NadC"/>
</dbReference>
<feature type="region of interest" description="Disordered" evidence="13">
    <location>
        <begin position="175"/>
        <end position="197"/>
    </location>
</feature>
<evidence type="ECO:0000256" key="11">
    <source>
        <dbReference type="ARBA" id="ARBA00039658"/>
    </source>
</evidence>
<feature type="domain" description="Quinolinate phosphoribosyl transferase N-terminal" evidence="15">
    <location>
        <begin position="243"/>
        <end position="311"/>
    </location>
</feature>
<gene>
    <name evidence="17" type="primary">QPRT</name>
</gene>
<keyword evidence="9" id="KW-0808">Transferase</keyword>
<evidence type="ECO:0000256" key="5">
    <source>
        <dbReference type="ARBA" id="ARBA00011944"/>
    </source>
</evidence>
<dbReference type="CDD" id="cd01572">
    <property type="entry name" value="QPRTase"/>
    <property type="match status" value="1"/>
</dbReference>
<feature type="domain" description="Quinolinate phosphoribosyl transferase C-terminal" evidence="14">
    <location>
        <begin position="313"/>
        <end position="483"/>
    </location>
</feature>
<evidence type="ECO:0000256" key="6">
    <source>
        <dbReference type="ARBA" id="ARBA00020990"/>
    </source>
</evidence>
<dbReference type="SUPFAM" id="SSF54675">
    <property type="entry name" value="Nicotinate/Quinolinate PRTase N-terminal domain-like"/>
    <property type="match status" value="1"/>
</dbReference>
<comment type="pathway">
    <text evidence="2">Cofactor biosynthesis; NAD(+) biosynthesis; nicotinate D-ribonucleotide from quinolinate: step 1/1.</text>
</comment>
<evidence type="ECO:0000256" key="10">
    <source>
        <dbReference type="ARBA" id="ARBA00033102"/>
    </source>
</evidence>
<dbReference type="Pfam" id="PF17921">
    <property type="entry name" value="Integrase_H2C2"/>
    <property type="match status" value="1"/>
</dbReference>
<evidence type="ECO:0000313" key="18">
    <source>
        <dbReference type="Proteomes" id="UP000694390"/>
    </source>
</evidence>
<dbReference type="CTD" id="23475"/>
<evidence type="ECO:0000256" key="9">
    <source>
        <dbReference type="ARBA" id="ARBA00022679"/>
    </source>
</evidence>
<evidence type="ECO:0000256" key="4">
    <source>
        <dbReference type="ARBA" id="ARBA00011218"/>
    </source>
</evidence>
<dbReference type="InterPro" id="IPR002638">
    <property type="entry name" value="Quinolinate_PRibosylTrfase_C"/>
</dbReference>
<dbReference type="InterPro" id="IPR027277">
    <property type="entry name" value="NadC/ModD"/>
</dbReference>
<accession>A0A8C4YF13</accession>
<dbReference type="EC" id="2.4.2.19" evidence="5"/>
<dbReference type="GO" id="GO:0034213">
    <property type="term" value="P:quinolinate catabolic process"/>
    <property type="evidence" value="ECO:0007669"/>
    <property type="project" value="TreeGrafter"/>
</dbReference>
<evidence type="ECO:0000256" key="12">
    <source>
        <dbReference type="ARBA" id="ARBA00047445"/>
    </source>
</evidence>
<reference evidence="17" key="1">
    <citation type="submission" date="2025-08" db="UniProtKB">
        <authorList>
            <consortium name="Ensembl"/>
        </authorList>
    </citation>
    <scope>IDENTIFICATION</scope>
</reference>
<dbReference type="OrthoDB" id="10067394at2759"/>
<dbReference type="GO" id="GO:0004514">
    <property type="term" value="F:nicotinate-nucleotide diphosphorylase (carboxylating) activity"/>
    <property type="evidence" value="ECO:0007669"/>
    <property type="project" value="UniProtKB-EC"/>
</dbReference>
<dbReference type="Gene3D" id="3.90.1170.20">
    <property type="entry name" value="Quinolinate phosphoribosyl transferase, N-terminal domain"/>
    <property type="match status" value="1"/>
</dbReference>
<name>A0A8C4YF13_9SAUR</name>
<evidence type="ECO:0000259" key="16">
    <source>
        <dbReference type="Pfam" id="PF17921"/>
    </source>
</evidence>